<reference evidence="2" key="1">
    <citation type="journal article" date="2023" name="Mol. Phylogenet. Evol.">
        <title>Genome-scale phylogeny and comparative genomics of the fungal order Sordariales.</title>
        <authorList>
            <person name="Hensen N."/>
            <person name="Bonometti L."/>
            <person name="Westerberg I."/>
            <person name="Brannstrom I.O."/>
            <person name="Guillou S."/>
            <person name="Cros-Aarteil S."/>
            <person name="Calhoun S."/>
            <person name="Haridas S."/>
            <person name="Kuo A."/>
            <person name="Mondo S."/>
            <person name="Pangilinan J."/>
            <person name="Riley R."/>
            <person name="LaButti K."/>
            <person name="Andreopoulos B."/>
            <person name="Lipzen A."/>
            <person name="Chen C."/>
            <person name="Yan M."/>
            <person name="Daum C."/>
            <person name="Ng V."/>
            <person name="Clum A."/>
            <person name="Steindorff A."/>
            <person name="Ohm R.A."/>
            <person name="Martin F."/>
            <person name="Silar P."/>
            <person name="Natvig D.O."/>
            <person name="Lalanne C."/>
            <person name="Gautier V."/>
            <person name="Ament-Velasquez S.L."/>
            <person name="Kruys A."/>
            <person name="Hutchinson M.I."/>
            <person name="Powell A.J."/>
            <person name="Barry K."/>
            <person name="Miller A.N."/>
            <person name="Grigoriev I.V."/>
            <person name="Debuchy R."/>
            <person name="Gladieux P."/>
            <person name="Hiltunen Thoren M."/>
            <person name="Johannesson H."/>
        </authorList>
    </citation>
    <scope>NUCLEOTIDE SEQUENCE</scope>
    <source>
        <strain evidence="2">CBS 757.83</strain>
    </source>
</reference>
<protein>
    <submittedName>
        <fullName evidence="2">Uncharacterized protein</fullName>
    </submittedName>
</protein>
<accession>A0AAN6PV75</accession>
<reference evidence="2" key="2">
    <citation type="submission" date="2023-05" db="EMBL/GenBank/DDBJ databases">
        <authorList>
            <consortium name="Lawrence Berkeley National Laboratory"/>
            <person name="Steindorff A."/>
            <person name="Hensen N."/>
            <person name="Bonometti L."/>
            <person name="Westerberg I."/>
            <person name="Brannstrom I.O."/>
            <person name="Guillou S."/>
            <person name="Cros-Aarteil S."/>
            <person name="Calhoun S."/>
            <person name="Haridas S."/>
            <person name="Kuo A."/>
            <person name="Mondo S."/>
            <person name="Pangilinan J."/>
            <person name="Riley R."/>
            <person name="Labutti K."/>
            <person name="Andreopoulos B."/>
            <person name="Lipzen A."/>
            <person name="Chen C."/>
            <person name="Yanf M."/>
            <person name="Daum C."/>
            <person name="Ng V."/>
            <person name="Clum A."/>
            <person name="Ohm R."/>
            <person name="Martin F."/>
            <person name="Silar P."/>
            <person name="Natvig D."/>
            <person name="Lalanne C."/>
            <person name="Gautier V."/>
            <person name="Ament-Velasquez S.L."/>
            <person name="Kruys A."/>
            <person name="Hutchinson M.I."/>
            <person name="Powell A.J."/>
            <person name="Barry K."/>
            <person name="Miller A.N."/>
            <person name="Grigoriev I.V."/>
            <person name="Debuchy R."/>
            <person name="Gladieux P."/>
            <person name="Thoren M.H."/>
            <person name="Johannesson H."/>
        </authorList>
    </citation>
    <scope>NUCLEOTIDE SEQUENCE</scope>
    <source>
        <strain evidence="2">CBS 757.83</strain>
    </source>
</reference>
<feature type="region of interest" description="Disordered" evidence="1">
    <location>
        <begin position="50"/>
        <end position="95"/>
    </location>
</feature>
<sequence length="173" mass="19270">MLRRRPESLKHLKLVISPSTHPNTRSKRNTSLGHDPPAQHIQVSLSERPHLCDSSSNLTGRGALAPDQYHSRPSRYRPEPRPQYYTQRPPRAYHAPARPVSGVLIEIGRPRSPSPSPTRIVVIDKGGGGRRDSPERPVGFLSWLCGGCCCFWICCQCVDDCWGCCPAKGYDSD</sequence>
<evidence type="ECO:0000313" key="3">
    <source>
        <dbReference type="Proteomes" id="UP001305647"/>
    </source>
</evidence>
<comment type="caution">
    <text evidence="2">The sequence shown here is derived from an EMBL/GenBank/DDBJ whole genome shotgun (WGS) entry which is preliminary data.</text>
</comment>
<evidence type="ECO:0000313" key="2">
    <source>
        <dbReference type="EMBL" id="KAK4098567.1"/>
    </source>
</evidence>
<dbReference type="Proteomes" id="UP001305647">
    <property type="component" value="Unassembled WGS sequence"/>
</dbReference>
<gene>
    <name evidence="2" type="ORF">N658DRAFT_216624</name>
</gene>
<dbReference type="AlphaFoldDB" id="A0AAN6PV75"/>
<organism evidence="2 3">
    <name type="scientific">Parathielavia hyrcaniae</name>
    <dbReference type="NCBI Taxonomy" id="113614"/>
    <lineage>
        <taxon>Eukaryota</taxon>
        <taxon>Fungi</taxon>
        <taxon>Dikarya</taxon>
        <taxon>Ascomycota</taxon>
        <taxon>Pezizomycotina</taxon>
        <taxon>Sordariomycetes</taxon>
        <taxon>Sordariomycetidae</taxon>
        <taxon>Sordariales</taxon>
        <taxon>Chaetomiaceae</taxon>
        <taxon>Parathielavia</taxon>
    </lineage>
</organism>
<feature type="compositionally biased region" description="Low complexity" evidence="1">
    <location>
        <begin position="82"/>
        <end position="95"/>
    </location>
</feature>
<dbReference type="EMBL" id="MU863657">
    <property type="protein sequence ID" value="KAK4098567.1"/>
    <property type="molecule type" value="Genomic_DNA"/>
</dbReference>
<feature type="region of interest" description="Disordered" evidence="1">
    <location>
        <begin position="1"/>
        <end position="38"/>
    </location>
</feature>
<evidence type="ECO:0000256" key="1">
    <source>
        <dbReference type="SAM" id="MobiDB-lite"/>
    </source>
</evidence>
<name>A0AAN6PV75_9PEZI</name>
<proteinExistence type="predicted"/>
<keyword evidence="3" id="KW-1185">Reference proteome</keyword>
<feature type="compositionally biased region" description="Basic and acidic residues" evidence="1">
    <location>
        <begin position="1"/>
        <end position="10"/>
    </location>
</feature>